<dbReference type="InterPro" id="IPR057268">
    <property type="entry name" value="Ribosomal_L18"/>
</dbReference>
<evidence type="ECO:0000256" key="1">
    <source>
        <dbReference type="ARBA" id="ARBA00007116"/>
    </source>
</evidence>
<dbReference type="FunFam" id="3.30.420.100:FF:000001">
    <property type="entry name" value="50S ribosomal protein L18"/>
    <property type="match status" value="1"/>
</dbReference>
<proteinExistence type="inferred from homology"/>
<dbReference type="GO" id="GO:0006412">
    <property type="term" value="P:translation"/>
    <property type="evidence" value="ECO:0007669"/>
    <property type="project" value="UniProtKB-UniRule"/>
</dbReference>
<dbReference type="Proteomes" id="UP000002318">
    <property type="component" value="Chromosome"/>
</dbReference>
<comment type="function">
    <text evidence="7">This is one of the proteins that bind and probably mediate the attachment of the 5S RNA into the large ribosomal subunit, where it forms part of the central protuberance.</text>
</comment>
<dbReference type="SUPFAM" id="SSF53137">
    <property type="entry name" value="Translational machinery components"/>
    <property type="match status" value="1"/>
</dbReference>
<dbReference type="HAMAP" id="MF_01337_B">
    <property type="entry name" value="Ribosomal_uL18_B"/>
    <property type="match status" value="1"/>
</dbReference>
<gene>
    <name evidence="7" type="primary">rplR</name>
    <name evidence="8" type="ordered locus">Spirs_0971</name>
</gene>
<organism evidence="8 9">
    <name type="scientific">Sediminispirochaeta smaragdinae (strain DSM 11293 / JCM 15392 / SEBR 4228)</name>
    <name type="common">Spirochaeta smaragdinae</name>
    <dbReference type="NCBI Taxonomy" id="573413"/>
    <lineage>
        <taxon>Bacteria</taxon>
        <taxon>Pseudomonadati</taxon>
        <taxon>Spirochaetota</taxon>
        <taxon>Spirochaetia</taxon>
        <taxon>Spirochaetales</taxon>
        <taxon>Spirochaetaceae</taxon>
        <taxon>Sediminispirochaeta</taxon>
    </lineage>
</organism>
<dbReference type="InterPro" id="IPR004389">
    <property type="entry name" value="Ribosomal_uL18_bac-type"/>
</dbReference>
<keyword evidence="2 7" id="KW-0699">rRNA-binding</keyword>
<keyword evidence="9" id="KW-1185">Reference proteome</keyword>
<dbReference type="EMBL" id="CP002116">
    <property type="protein sequence ID" value="ADK80105.1"/>
    <property type="molecule type" value="Genomic_DNA"/>
</dbReference>
<dbReference type="InterPro" id="IPR005484">
    <property type="entry name" value="Ribosomal_uL18_bac/plant/anim"/>
</dbReference>
<evidence type="ECO:0000256" key="4">
    <source>
        <dbReference type="ARBA" id="ARBA00022980"/>
    </source>
</evidence>
<evidence type="ECO:0000256" key="3">
    <source>
        <dbReference type="ARBA" id="ARBA00022884"/>
    </source>
</evidence>
<comment type="subunit">
    <text evidence="7">Part of the 50S ribosomal subunit; part of the 5S rRNA/L5/L18/L25 subcomplex. Contacts the 5S and 23S rRNAs.</text>
</comment>
<dbReference type="OrthoDB" id="9810939at2"/>
<dbReference type="GO" id="GO:0022625">
    <property type="term" value="C:cytosolic large ribosomal subunit"/>
    <property type="evidence" value="ECO:0007669"/>
    <property type="project" value="TreeGrafter"/>
</dbReference>
<dbReference type="HOGENOM" id="CLU_098841_0_1_12"/>
<evidence type="ECO:0000256" key="2">
    <source>
        <dbReference type="ARBA" id="ARBA00022730"/>
    </source>
</evidence>
<keyword evidence="5 7" id="KW-0687">Ribonucleoprotein</keyword>
<evidence type="ECO:0000313" key="9">
    <source>
        <dbReference type="Proteomes" id="UP000002318"/>
    </source>
</evidence>
<sequence>MISLKNVSDKRRKWLKRKRHIRKRINGTAVLPRMSVYRSNRHLYVQVIDDLAGNTIASVSTMESAFKGLKPTVENGAKIGQEIGERLKKKKIEKVVFDRNGYLYHGVVKSIADGARKAGIQF</sequence>
<dbReference type="Pfam" id="PF00861">
    <property type="entry name" value="Ribosomal_L18p"/>
    <property type="match status" value="1"/>
</dbReference>
<evidence type="ECO:0000256" key="5">
    <source>
        <dbReference type="ARBA" id="ARBA00023274"/>
    </source>
</evidence>
<dbReference type="AlphaFoldDB" id="E1RCM5"/>
<keyword evidence="3 7" id="KW-0694">RNA-binding</keyword>
<dbReference type="PANTHER" id="PTHR12899:SF3">
    <property type="entry name" value="LARGE RIBOSOMAL SUBUNIT PROTEIN UL18M"/>
    <property type="match status" value="1"/>
</dbReference>
<dbReference type="RefSeq" id="WP_013253569.1">
    <property type="nucleotide sequence ID" value="NC_014364.1"/>
</dbReference>
<dbReference type="PANTHER" id="PTHR12899">
    <property type="entry name" value="39S RIBOSOMAL PROTEIN L18, MITOCHONDRIAL"/>
    <property type="match status" value="1"/>
</dbReference>
<dbReference type="STRING" id="573413.Spirs_0971"/>
<dbReference type="Gene3D" id="3.30.420.100">
    <property type="match status" value="1"/>
</dbReference>
<comment type="similarity">
    <text evidence="1 7">Belongs to the universal ribosomal protein uL18 family.</text>
</comment>
<protein>
    <recommendedName>
        <fullName evidence="6 7">Large ribosomal subunit protein uL18</fullName>
    </recommendedName>
</protein>
<keyword evidence="4 7" id="KW-0689">Ribosomal protein</keyword>
<dbReference type="GO" id="GO:0003735">
    <property type="term" value="F:structural constituent of ribosome"/>
    <property type="evidence" value="ECO:0007669"/>
    <property type="project" value="InterPro"/>
</dbReference>
<evidence type="ECO:0000313" key="8">
    <source>
        <dbReference type="EMBL" id="ADK80105.1"/>
    </source>
</evidence>
<evidence type="ECO:0000256" key="6">
    <source>
        <dbReference type="ARBA" id="ARBA00035197"/>
    </source>
</evidence>
<accession>E1RCM5</accession>
<evidence type="ECO:0000256" key="7">
    <source>
        <dbReference type="HAMAP-Rule" id="MF_01337"/>
    </source>
</evidence>
<dbReference type="GO" id="GO:0008097">
    <property type="term" value="F:5S rRNA binding"/>
    <property type="evidence" value="ECO:0007669"/>
    <property type="project" value="TreeGrafter"/>
</dbReference>
<dbReference type="eggNOG" id="COG0256">
    <property type="taxonomic scope" value="Bacteria"/>
</dbReference>
<reference evidence="8 9" key="1">
    <citation type="journal article" date="2010" name="Stand. Genomic Sci.">
        <title>Complete genome sequence of Spirochaeta smaragdinae type strain (SEBR 4228).</title>
        <authorList>
            <person name="Mavromatis K."/>
            <person name="Yasawong M."/>
            <person name="Chertkov O."/>
            <person name="Lapidus A."/>
            <person name="Lucas S."/>
            <person name="Nolan M."/>
            <person name="Del Rio T.G."/>
            <person name="Tice H."/>
            <person name="Cheng J.F."/>
            <person name="Pitluck S."/>
            <person name="Liolios K."/>
            <person name="Ivanova N."/>
            <person name="Tapia R."/>
            <person name="Han C."/>
            <person name="Bruce D."/>
            <person name="Goodwin L."/>
            <person name="Pati A."/>
            <person name="Chen A."/>
            <person name="Palaniappan K."/>
            <person name="Land M."/>
            <person name="Hauser L."/>
            <person name="Chang Y.J."/>
            <person name="Jeffries C.D."/>
            <person name="Detter J.C."/>
            <person name="Rohde M."/>
            <person name="Brambilla E."/>
            <person name="Spring S."/>
            <person name="Goker M."/>
            <person name="Sikorski J."/>
            <person name="Woyke T."/>
            <person name="Bristow J."/>
            <person name="Eisen J.A."/>
            <person name="Markowitz V."/>
            <person name="Hugenholtz P."/>
            <person name="Klenk H.P."/>
            <person name="Kyrpides N.C."/>
        </authorList>
    </citation>
    <scope>NUCLEOTIDE SEQUENCE [LARGE SCALE GENOMIC DNA]</scope>
    <source>
        <strain evidence="9">DSM 11293 / JCM 15392 / SEBR 4228</strain>
    </source>
</reference>
<dbReference type="CDD" id="cd00432">
    <property type="entry name" value="Ribosomal_L18_L5e"/>
    <property type="match status" value="1"/>
</dbReference>
<dbReference type="NCBIfam" id="TIGR00060">
    <property type="entry name" value="L18_bact"/>
    <property type="match status" value="1"/>
</dbReference>
<name>E1RCM5_SEDSS</name>
<dbReference type="KEGG" id="ssm:Spirs_0971"/>